<keyword evidence="4" id="KW-1185">Reference proteome</keyword>
<dbReference type="SUPFAM" id="SSF81383">
    <property type="entry name" value="F-box domain"/>
    <property type="match status" value="1"/>
</dbReference>
<feature type="region of interest" description="Disordered" evidence="1">
    <location>
        <begin position="196"/>
        <end position="222"/>
    </location>
</feature>
<feature type="domain" description="F-box" evidence="2">
    <location>
        <begin position="41"/>
        <end position="101"/>
    </location>
</feature>
<dbReference type="EMBL" id="MCGR01000024">
    <property type="protein sequence ID" value="ORY80664.1"/>
    <property type="molecule type" value="Genomic_DNA"/>
</dbReference>
<protein>
    <recommendedName>
        <fullName evidence="2">F-box domain-containing protein</fullName>
    </recommendedName>
</protein>
<sequence>MTTLMLADEETYTFADPNIDLPQALATFLFRPNLHANSVSLSSLPLEILEHILGFLAEPASPAPRSYTPVDRAQKRDLARAARVSRTLHRLSTPILYRDLVVELAAPYPSYQPAFRPAYHLLFDKHPRLQHYPRTLKLNGNNVTSAVVPEQLVEALLSRMPNLIELTCINIYHSRVLSSVSAGLSHSIFLYGTPTGSSATLSRRRSAVGRRIEPASPKRFAR</sequence>
<dbReference type="AlphaFoldDB" id="A0A1Y2FB36"/>
<evidence type="ECO:0000313" key="3">
    <source>
        <dbReference type="EMBL" id="ORY80664.1"/>
    </source>
</evidence>
<accession>A0A1Y2FB36</accession>
<dbReference type="Proteomes" id="UP000193467">
    <property type="component" value="Unassembled WGS sequence"/>
</dbReference>
<gene>
    <name evidence="3" type="ORF">BCR35DRAFT_88586</name>
</gene>
<comment type="caution">
    <text evidence="3">The sequence shown here is derived from an EMBL/GenBank/DDBJ whole genome shotgun (WGS) entry which is preliminary data.</text>
</comment>
<name>A0A1Y2FB36_9BASI</name>
<dbReference type="InParanoid" id="A0A1Y2FB36"/>
<evidence type="ECO:0000259" key="2">
    <source>
        <dbReference type="Pfam" id="PF12937"/>
    </source>
</evidence>
<proteinExistence type="predicted"/>
<evidence type="ECO:0000256" key="1">
    <source>
        <dbReference type="SAM" id="MobiDB-lite"/>
    </source>
</evidence>
<dbReference type="Gene3D" id="1.20.1280.50">
    <property type="match status" value="1"/>
</dbReference>
<dbReference type="Pfam" id="PF12937">
    <property type="entry name" value="F-box-like"/>
    <property type="match status" value="1"/>
</dbReference>
<dbReference type="InterPro" id="IPR001810">
    <property type="entry name" value="F-box_dom"/>
</dbReference>
<dbReference type="CDD" id="cd09917">
    <property type="entry name" value="F-box_SF"/>
    <property type="match status" value="1"/>
</dbReference>
<dbReference type="InterPro" id="IPR036047">
    <property type="entry name" value="F-box-like_dom_sf"/>
</dbReference>
<evidence type="ECO:0000313" key="4">
    <source>
        <dbReference type="Proteomes" id="UP000193467"/>
    </source>
</evidence>
<organism evidence="3 4">
    <name type="scientific">Leucosporidium creatinivorum</name>
    <dbReference type="NCBI Taxonomy" id="106004"/>
    <lineage>
        <taxon>Eukaryota</taxon>
        <taxon>Fungi</taxon>
        <taxon>Dikarya</taxon>
        <taxon>Basidiomycota</taxon>
        <taxon>Pucciniomycotina</taxon>
        <taxon>Microbotryomycetes</taxon>
        <taxon>Leucosporidiales</taxon>
        <taxon>Leucosporidium</taxon>
    </lineage>
</organism>
<reference evidence="3 4" key="1">
    <citation type="submission" date="2016-07" db="EMBL/GenBank/DDBJ databases">
        <title>Pervasive Adenine N6-methylation of Active Genes in Fungi.</title>
        <authorList>
            <consortium name="DOE Joint Genome Institute"/>
            <person name="Mondo S.J."/>
            <person name="Dannebaum R.O."/>
            <person name="Kuo R.C."/>
            <person name="Labutti K."/>
            <person name="Haridas S."/>
            <person name="Kuo A."/>
            <person name="Salamov A."/>
            <person name="Ahrendt S.R."/>
            <person name="Lipzen A."/>
            <person name="Sullivan W."/>
            <person name="Andreopoulos W.B."/>
            <person name="Clum A."/>
            <person name="Lindquist E."/>
            <person name="Daum C."/>
            <person name="Ramamoorthy G.K."/>
            <person name="Gryganskyi A."/>
            <person name="Culley D."/>
            <person name="Magnuson J.K."/>
            <person name="James T.Y."/>
            <person name="O'Malley M.A."/>
            <person name="Stajich J.E."/>
            <person name="Spatafora J.W."/>
            <person name="Visel A."/>
            <person name="Grigoriev I.V."/>
        </authorList>
    </citation>
    <scope>NUCLEOTIDE SEQUENCE [LARGE SCALE GENOMIC DNA]</scope>
    <source>
        <strain evidence="3 4">62-1032</strain>
    </source>
</reference>